<protein>
    <submittedName>
        <fullName evidence="12">Ion channel</fullName>
    </submittedName>
    <submittedName>
        <fullName evidence="13">Putative voltage-gated potassium channel protein</fullName>
    </submittedName>
</protein>
<keyword evidence="7 13" id="KW-0407">Ion channel</keyword>
<dbReference type="PANTHER" id="PTHR11537:SF254">
    <property type="entry name" value="POTASSIUM VOLTAGE-GATED CHANNEL PROTEIN SHAB"/>
    <property type="match status" value="1"/>
</dbReference>
<dbReference type="OrthoDB" id="9799090at2"/>
<dbReference type="InterPro" id="IPR027359">
    <property type="entry name" value="Volt_channel_dom_sf"/>
</dbReference>
<dbReference type="AlphaFoldDB" id="D1NWG0"/>
<evidence type="ECO:0000259" key="11">
    <source>
        <dbReference type="Pfam" id="PF07885"/>
    </source>
</evidence>
<accession>D1NWG0</accession>
<feature type="region of interest" description="Disordered" evidence="9">
    <location>
        <begin position="293"/>
        <end position="392"/>
    </location>
</feature>
<evidence type="ECO:0000256" key="10">
    <source>
        <dbReference type="SAM" id="Phobius"/>
    </source>
</evidence>
<reference evidence="12 14" key="1">
    <citation type="submission" date="2009-11" db="EMBL/GenBank/DDBJ databases">
        <authorList>
            <person name="Weinstock G."/>
            <person name="Sodergren E."/>
            <person name="Clifton S."/>
            <person name="Fulton L."/>
            <person name="Fulton B."/>
            <person name="Courtney L."/>
            <person name="Fronick C."/>
            <person name="Harrison M."/>
            <person name="Strong C."/>
            <person name="Farmer C."/>
            <person name="Delahaunty K."/>
            <person name="Markovic C."/>
            <person name="Hall O."/>
            <person name="Minx P."/>
            <person name="Tomlinson C."/>
            <person name="Mitreva M."/>
            <person name="Nelson J."/>
            <person name="Hou S."/>
            <person name="Wollam A."/>
            <person name="Pepin K.H."/>
            <person name="Johnson M."/>
            <person name="Bhonagiri V."/>
            <person name="Nash W.E."/>
            <person name="Warren W."/>
            <person name="Chinwalla A."/>
            <person name="Mardis E.R."/>
            <person name="Wilson R.K."/>
        </authorList>
    </citation>
    <scope>NUCLEOTIDE SEQUENCE [LARGE SCALE GENOMIC DNA]</scope>
    <source>
        <strain evidence="12 14">DSM 20093</strain>
    </source>
</reference>
<keyword evidence="6 10" id="KW-0472">Membrane</keyword>
<keyword evidence="8" id="KW-0175">Coiled coil</keyword>
<evidence type="ECO:0000256" key="3">
    <source>
        <dbReference type="ARBA" id="ARBA00022692"/>
    </source>
</evidence>
<dbReference type="GO" id="GO:0005249">
    <property type="term" value="F:voltage-gated potassium channel activity"/>
    <property type="evidence" value="ECO:0007669"/>
    <property type="project" value="InterPro"/>
</dbReference>
<evidence type="ECO:0000256" key="2">
    <source>
        <dbReference type="ARBA" id="ARBA00022448"/>
    </source>
</evidence>
<feature type="compositionally biased region" description="Polar residues" evidence="9">
    <location>
        <begin position="293"/>
        <end position="304"/>
    </location>
</feature>
<dbReference type="InterPro" id="IPR028325">
    <property type="entry name" value="VG_K_chnl"/>
</dbReference>
<organism evidence="12 14">
    <name type="scientific">Bifidobacterium gallicum DSM 20093 = LMG 11596</name>
    <dbReference type="NCBI Taxonomy" id="561180"/>
    <lineage>
        <taxon>Bacteria</taxon>
        <taxon>Bacillati</taxon>
        <taxon>Actinomycetota</taxon>
        <taxon>Actinomycetes</taxon>
        <taxon>Bifidobacteriales</taxon>
        <taxon>Bifidobacteriaceae</taxon>
        <taxon>Bifidobacterium</taxon>
    </lineage>
</organism>
<dbReference type="GO" id="GO:0008076">
    <property type="term" value="C:voltage-gated potassium channel complex"/>
    <property type="evidence" value="ECO:0007669"/>
    <property type="project" value="InterPro"/>
</dbReference>
<keyword evidence="5" id="KW-0406">Ion transport</keyword>
<keyword evidence="4 10" id="KW-1133">Transmembrane helix</keyword>
<evidence type="ECO:0000256" key="9">
    <source>
        <dbReference type="SAM" id="MobiDB-lite"/>
    </source>
</evidence>
<dbReference type="GO" id="GO:0001508">
    <property type="term" value="P:action potential"/>
    <property type="evidence" value="ECO:0007669"/>
    <property type="project" value="TreeGrafter"/>
</dbReference>
<feature type="transmembrane region" description="Helical" evidence="10">
    <location>
        <begin position="34"/>
        <end position="59"/>
    </location>
</feature>
<comment type="subcellular location">
    <subcellularLocation>
        <location evidence="1">Membrane</location>
        <topology evidence="1">Multi-pass membrane protein</topology>
    </subcellularLocation>
</comment>
<dbReference type="PRINTS" id="PR00169">
    <property type="entry name" value="KCHANNEL"/>
</dbReference>
<feature type="transmembrane region" description="Helical" evidence="10">
    <location>
        <begin position="12"/>
        <end position="28"/>
    </location>
</feature>
<dbReference type="EMBL" id="JGYW01000001">
    <property type="protein sequence ID" value="KFI60131.1"/>
    <property type="molecule type" value="Genomic_DNA"/>
</dbReference>
<feature type="domain" description="Potassium channel" evidence="11">
    <location>
        <begin position="123"/>
        <end position="195"/>
    </location>
</feature>
<name>D1NWG0_9BIFI</name>
<evidence type="ECO:0000256" key="4">
    <source>
        <dbReference type="ARBA" id="ARBA00022989"/>
    </source>
</evidence>
<keyword evidence="3 10" id="KW-0812">Transmembrane</keyword>
<keyword evidence="2" id="KW-0813">Transport</keyword>
<feature type="compositionally biased region" description="Low complexity" evidence="9">
    <location>
        <begin position="321"/>
        <end position="369"/>
    </location>
</feature>
<comment type="caution">
    <text evidence="12">The sequence shown here is derived from an EMBL/GenBank/DDBJ whole genome shotgun (WGS) entry which is preliminary data.</text>
</comment>
<dbReference type="Proteomes" id="UP000029074">
    <property type="component" value="Unassembled WGS sequence"/>
</dbReference>
<dbReference type="Proteomes" id="UP000003656">
    <property type="component" value="Unassembled WGS sequence"/>
</dbReference>
<dbReference type="Gene3D" id="1.20.120.350">
    <property type="entry name" value="Voltage-gated potassium channels. Chain C"/>
    <property type="match status" value="1"/>
</dbReference>
<feature type="coiled-coil region" evidence="8">
    <location>
        <begin position="231"/>
        <end position="258"/>
    </location>
</feature>
<feature type="transmembrane region" description="Helical" evidence="10">
    <location>
        <begin position="109"/>
        <end position="131"/>
    </location>
</feature>
<evidence type="ECO:0000256" key="7">
    <source>
        <dbReference type="ARBA" id="ARBA00023303"/>
    </source>
</evidence>
<feature type="transmembrane region" description="Helical" evidence="10">
    <location>
        <begin position="71"/>
        <end position="97"/>
    </location>
</feature>
<dbReference type="Gene3D" id="1.20.5.110">
    <property type="match status" value="1"/>
</dbReference>
<dbReference type="Gene3D" id="1.10.287.70">
    <property type="match status" value="1"/>
</dbReference>
<evidence type="ECO:0000313" key="15">
    <source>
        <dbReference type="Proteomes" id="UP000029074"/>
    </source>
</evidence>
<sequence>MTLAKWHKFTDIPMFISSVIFLFAYSWLVLGNSYALACNVVIDVIWAIYVLDYIVCWRLAENKWQWFKQNLLLLLTLVLPVFRPLQLLRLLAMLQIFNRTAGGAVRGRITAYAICMFSMLIYVGALAEYSVGHNAPGASITSFGNAVWWAFVTVTTVGYGDVHPVTVMGRCVAVGLMLTGIAMIGIVTAMISSWIIDQIHRENVTEEQQVADDTATRPPTTAETRLMQAEMLRLTETVSNLNAEIQQLRQFNKRARKRTHQAIKNGNLPVEVAAALAQAHSDLVSRAVDKTHAASTANDASNPSFKPDKTVNRNIDHTLGHHTSAHTASTHPSGEQSASTQTPTPSQDPTSSQESAPSAQQSTSPSASTPGTTRRKRRYSSQSTYHSPRRRK</sequence>
<evidence type="ECO:0000256" key="5">
    <source>
        <dbReference type="ARBA" id="ARBA00023065"/>
    </source>
</evidence>
<dbReference type="eggNOG" id="COG1226">
    <property type="taxonomic scope" value="Bacteria"/>
</dbReference>
<gene>
    <name evidence="13" type="ORF">BGLCM_0152</name>
    <name evidence="12" type="ORF">BIFGAL_04210</name>
</gene>
<feature type="transmembrane region" description="Helical" evidence="10">
    <location>
        <begin position="172"/>
        <end position="196"/>
    </location>
</feature>
<dbReference type="SUPFAM" id="SSF81324">
    <property type="entry name" value="Voltage-gated potassium channels"/>
    <property type="match status" value="1"/>
</dbReference>
<evidence type="ECO:0000256" key="8">
    <source>
        <dbReference type="SAM" id="Coils"/>
    </source>
</evidence>
<reference evidence="13 15" key="2">
    <citation type="submission" date="2014-03" db="EMBL/GenBank/DDBJ databases">
        <title>Genomics of Bifidobacteria.</title>
        <authorList>
            <person name="Ventura M."/>
            <person name="Milani C."/>
            <person name="Lugli G.A."/>
        </authorList>
    </citation>
    <scope>NUCLEOTIDE SEQUENCE [LARGE SCALE GENOMIC DNA]</scope>
    <source>
        <strain evidence="13 15">LMG 11596</strain>
    </source>
</reference>
<evidence type="ECO:0000313" key="13">
    <source>
        <dbReference type="EMBL" id="KFI60131.1"/>
    </source>
</evidence>
<dbReference type="STRING" id="561180.BIFGAL_04210"/>
<dbReference type="Pfam" id="PF07885">
    <property type="entry name" value="Ion_trans_2"/>
    <property type="match status" value="1"/>
</dbReference>
<dbReference type="PANTHER" id="PTHR11537">
    <property type="entry name" value="VOLTAGE-GATED POTASSIUM CHANNEL"/>
    <property type="match status" value="1"/>
</dbReference>
<keyword evidence="15" id="KW-1185">Reference proteome</keyword>
<evidence type="ECO:0000256" key="1">
    <source>
        <dbReference type="ARBA" id="ARBA00004141"/>
    </source>
</evidence>
<proteinExistence type="predicted"/>
<feature type="transmembrane region" description="Helical" evidence="10">
    <location>
        <begin position="143"/>
        <end position="160"/>
    </location>
</feature>
<feature type="compositionally biased region" description="Basic and acidic residues" evidence="9">
    <location>
        <begin position="306"/>
        <end position="319"/>
    </location>
</feature>
<evidence type="ECO:0000313" key="12">
    <source>
        <dbReference type="EMBL" id="EFA22446.1"/>
    </source>
</evidence>
<evidence type="ECO:0000313" key="14">
    <source>
        <dbReference type="Proteomes" id="UP000003656"/>
    </source>
</evidence>
<dbReference type="InterPro" id="IPR013099">
    <property type="entry name" value="K_chnl_dom"/>
</dbReference>
<evidence type="ECO:0000256" key="6">
    <source>
        <dbReference type="ARBA" id="ARBA00023136"/>
    </source>
</evidence>
<dbReference type="EMBL" id="ABXB03000004">
    <property type="protein sequence ID" value="EFA22446.1"/>
    <property type="molecule type" value="Genomic_DNA"/>
</dbReference>